<sequence>MSTLTSLTNHFRPHRTEAVVRIRQNAFLLLSIMVLTYLLPVPSLGYALRSVLDSGASYTGRRSGFGEADWFEKFFCVFEVVSLAVPSYNILEALYAVKYPRASLPPSHLSPMKKKGIVSTPQSSKKPFSLTSSTSTASKIFSYSPGSSQSLSRSAYLSPLSKSTALDESGYPSSPLSSPSRILRYSMPPGTPASPSKTPNPNSMSTTTMGSTSALPPTPSPVVSAYKGKRGTVGAGRPVDGLFLSQIAHSKTEEQEGEDTTTVPS</sequence>
<dbReference type="OrthoDB" id="3248709at2759"/>
<reference evidence="3 4" key="1">
    <citation type="journal article" date="2019" name="Nat. Ecol. Evol.">
        <title>Megaphylogeny resolves global patterns of mushroom evolution.</title>
        <authorList>
            <person name="Varga T."/>
            <person name="Krizsan K."/>
            <person name="Foldi C."/>
            <person name="Dima B."/>
            <person name="Sanchez-Garcia M."/>
            <person name="Sanchez-Ramirez S."/>
            <person name="Szollosi G.J."/>
            <person name="Szarkandi J.G."/>
            <person name="Papp V."/>
            <person name="Albert L."/>
            <person name="Andreopoulos W."/>
            <person name="Angelini C."/>
            <person name="Antonin V."/>
            <person name="Barry K.W."/>
            <person name="Bougher N.L."/>
            <person name="Buchanan P."/>
            <person name="Buyck B."/>
            <person name="Bense V."/>
            <person name="Catcheside P."/>
            <person name="Chovatia M."/>
            <person name="Cooper J."/>
            <person name="Damon W."/>
            <person name="Desjardin D."/>
            <person name="Finy P."/>
            <person name="Geml J."/>
            <person name="Haridas S."/>
            <person name="Hughes K."/>
            <person name="Justo A."/>
            <person name="Karasinski D."/>
            <person name="Kautmanova I."/>
            <person name="Kiss B."/>
            <person name="Kocsube S."/>
            <person name="Kotiranta H."/>
            <person name="LaButti K.M."/>
            <person name="Lechner B.E."/>
            <person name="Liimatainen K."/>
            <person name="Lipzen A."/>
            <person name="Lukacs Z."/>
            <person name="Mihaltcheva S."/>
            <person name="Morgado L.N."/>
            <person name="Niskanen T."/>
            <person name="Noordeloos M.E."/>
            <person name="Ohm R.A."/>
            <person name="Ortiz-Santana B."/>
            <person name="Ovrebo C."/>
            <person name="Racz N."/>
            <person name="Riley R."/>
            <person name="Savchenko A."/>
            <person name="Shiryaev A."/>
            <person name="Soop K."/>
            <person name="Spirin V."/>
            <person name="Szebenyi C."/>
            <person name="Tomsovsky M."/>
            <person name="Tulloss R.E."/>
            <person name="Uehling J."/>
            <person name="Grigoriev I.V."/>
            <person name="Vagvolgyi C."/>
            <person name="Papp T."/>
            <person name="Martin F.M."/>
            <person name="Miettinen O."/>
            <person name="Hibbett D.S."/>
            <person name="Nagy L.G."/>
        </authorList>
    </citation>
    <scope>NUCLEOTIDE SEQUENCE [LARGE SCALE GENOMIC DNA]</scope>
    <source>
        <strain evidence="3 4">CBS 962.96</strain>
    </source>
</reference>
<keyword evidence="2" id="KW-0472">Membrane</keyword>
<name>A0A4V4HI33_DENBC</name>
<evidence type="ECO:0000256" key="1">
    <source>
        <dbReference type="SAM" id="MobiDB-lite"/>
    </source>
</evidence>
<evidence type="ECO:0000256" key="2">
    <source>
        <dbReference type="SAM" id="Phobius"/>
    </source>
</evidence>
<keyword evidence="2" id="KW-0812">Transmembrane</keyword>
<feature type="region of interest" description="Disordered" evidence="1">
    <location>
        <begin position="110"/>
        <end position="132"/>
    </location>
</feature>
<feature type="compositionally biased region" description="Polar residues" evidence="1">
    <location>
        <begin position="119"/>
        <end position="132"/>
    </location>
</feature>
<gene>
    <name evidence="3" type="ORF">K435DRAFT_746403</name>
</gene>
<dbReference type="AlphaFoldDB" id="A0A4V4HI33"/>
<feature type="transmembrane region" description="Helical" evidence="2">
    <location>
        <begin position="26"/>
        <end position="48"/>
    </location>
</feature>
<dbReference type="EMBL" id="ML179052">
    <property type="protein sequence ID" value="THV04996.1"/>
    <property type="molecule type" value="Genomic_DNA"/>
</dbReference>
<organism evidence="3 4">
    <name type="scientific">Dendrothele bispora (strain CBS 962.96)</name>
    <dbReference type="NCBI Taxonomy" id="1314807"/>
    <lineage>
        <taxon>Eukaryota</taxon>
        <taxon>Fungi</taxon>
        <taxon>Dikarya</taxon>
        <taxon>Basidiomycota</taxon>
        <taxon>Agaricomycotina</taxon>
        <taxon>Agaricomycetes</taxon>
        <taxon>Agaricomycetidae</taxon>
        <taxon>Agaricales</taxon>
        <taxon>Agaricales incertae sedis</taxon>
        <taxon>Dendrothele</taxon>
    </lineage>
</organism>
<proteinExistence type="predicted"/>
<evidence type="ECO:0000313" key="4">
    <source>
        <dbReference type="Proteomes" id="UP000297245"/>
    </source>
</evidence>
<keyword evidence="4" id="KW-1185">Reference proteome</keyword>
<feature type="compositionally biased region" description="Polar residues" evidence="1">
    <location>
        <begin position="193"/>
        <end position="202"/>
    </location>
</feature>
<dbReference type="Proteomes" id="UP000297245">
    <property type="component" value="Unassembled WGS sequence"/>
</dbReference>
<accession>A0A4V4HI33</accession>
<feature type="compositionally biased region" description="Low complexity" evidence="1">
    <location>
        <begin position="169"/>
        <end position="186"/>
    </location>
</feature>
<protein>
    <submittedName>
        <fullName evidence="3">Uncharacterized protein</fullName>
    </submittedName>
</protein>
<keyword evidence="2" id="KW-1133">Transmembrane helix</keyword>
<feature type="region of interest" description="Disordered" evidence="1">
    <location>
        <begin position="163"/>
        <end position="265"/>
    </location>
</feature>
<feature type="compositionally biased region" description="Low complexity" evidence="1">
    <location>
        <begin position="203"/>
        <end position="213"/>
    </location>
</feature>
<evidence type="ECO:0000313" key="3">
    <source>
        <dbReference type="EMBL" id="THV04996.1"/>
    </source>
</evidence>